<feature type="transmembrane region" description="Helical" evidence="5">
    <location>
        <begin position="280"/>
        <end position="300"/>
    </location>
</feature>
<evidence type="ECO:0000313" key="8">
    <source>
        <dbReference type="Proteomes" id="UP000011648"/>
    </source>
</evidence>
<dbReference type="STRING" id="1230458.C484_12196"/>
<dbReference type="Proteomes" id="UP000011648">
    <property type="component" value="Unassembled WGS sequence"/>
</dbReference>
<dbReference type="EMBL" id="AOIL01000042">
    <property type="protein sequence ID" value="ELY90985.1"/>
    <property type="molecule type" value="Genomic_DNA"/>
</dbReference>
<accession>L9ZWV5</accession>
<feature type="transmembrane region" description="Helical" evidence="5">
    <location>
        <begin position="136"/>
        <end position="157"/>
    </location>
</feature>
<comment type="subcellular location">
    <subcellularLocation>
        <location evidence="1">Endomembrane system</location>
        <topology evidence="1">Multi-pass membrane protein</topology>
    </subcellularLocation>
</comment>
<dbReference type="PANTHER" id="PTHR39535:SF2">
    <property type="entry name" value="HTTM DOMAIN-CONTAINING PROTEIN"/>
    <property type="match status" value="1"/>
</dbReference>
<protein>
    <submittedName>
        <fullName evidence="7">HTTM domain-containing protein</fullName>
    </submittedName>
</protein>
<dbReference type="SMART" id="SM00752">
    <property type="entry name" value="HTTM"/>
    <property type="match status" value="1"/>
</dbReference>
<dbReference type="OrthoDB" id="327281at2157"/>
<gene>
    <name evidence="7" type="ORF">C484_12196</name>
</gene>
<organism evidence="7 8">
    <name type="scientific">Natrialba taiwanensis DSM 12281</name>
    <dbReference type="NCBI Taxonomy" id="1230458"/>
    <lineage>
        <taxon>Archaea</taxon>
        <taxon>Methanobacteriati</taxon>
        <taxon>Methanobacteriota</taxon>
        <taxon>Stenosarchaea group</taxon>
        <taxon>Halobacteria</taxon>
        <taxon>Halobacteriales</taxon>
        <taxon>Natrialbaceae</taxon>
        <taxon>Natrialba</taxon>
    </lineage>
</organism>
<dbReference type="InterPro" id="IPR053934">
    <property type="entry name" value="HTTM_dom"/>
</dbReference>
<evidence type="ECO:0000313" key="7">
    <source>
        <dbReference type="EMBL" id="ELY90985.1"/>
    </source>
</evidence>
<feature type="transmembrane region" description="Helical" evidence="5">
    <location>
        <begin position="94"/>
        <end position="115"/>
    </location>
</feature>
<dbReference type="RefSeq" id="WP_006826166.1">
    <property type="nucleotide sequence ID" value="NZ_AOIL01000042.1"/>
</dbReference>
<keyword evidence="8" id="KW-1185">Reference proteome</keyword>
<feature type="transmembrane region" description="Helical" evidence="5">
    <location>
        <begin position="383"/>
        <end position="401"/>
    </location>
</feature>
<keyword evidence="3 5" id="KW-1133">Transmembrane helix</keyword>
<feature type="transmembrane region" description="Helical" evidence="5">
    <location>
        <begin position="36"/>
        <end position="54"/>
    </location>
</feature>
<evidence type="ECO:0000256" key="1">
    <source>
        <dbReference type="ARBA" id="ARBA00004127"/>
    </source>
</evidence>
<dbReference type="InterPro" id="IPR052964">
    <property type="entry name" value="Sporulation_signal_mat"/>
</dbReference>
<reference evidence="7 8" key="1">
    <citation type="journal article" date="2014" name="PLoS Genet.">
        <title>Phylogenetically driven sequencing of extremely halophilic archaea reveals strategies for static and dynamic osmo-response.</title>
        <authorList>
            <person name="Becker E.A."/>
            <person name="Seitzer P.M."/>
            <person name="Tritt A."/>
            <person name="Larsen D."/>
            <person name="Krusor M."/>
            <person name="Yao A.I."/>
            <person name="Wu D."/>
            <person name="Madern D."/>
            <person name="Eisen J.A."/>
            <person name="Darling A.E."/>
            <person name="Facciotti M.T."/>
        </authorList>
    </citation>
    <scope>NUCLEOTIDE SEQUENCE [LARGE SCALE GENOMIC DNA]</scope>
    <source>
        <strain evidence="7 8">DSM 12281</strain>
    </source>
</reference>
<keyword evidence="4 5" id="KW-0472">Membrane</keyword>
<dbReference type="AlphaFoldDB" id="L9ZWV5"/>
<dbReference type="PANTHER" id="PTHR39535">
    <property type="entry name" value="SPORULATION-DELAYING PROTEIN SDPB"/>
    <property type="match status" value="1"/>
</dbReference>
<sequence length="564" mass="62075">MSQEPSGPSTMRKRLGGSTDRFGRAIRRRVAIDRRALAAFRISIAALLIADLVGRTRLLGMFYTDAGVLPREALFSDYSSLTAYSVHTLSGAAWAQWLLFLVAGLVALALLVGYRTRIATIVSWLLLVSLHVRNPMVLNAGDVLLRMLLFWSIFLPLGSRWSIDARRRNPAQSSGDAAPTIATIGTIAVLLQVLLMYLTNAVHKTRSDMWMSGEAVVHIFQADHLTVLLGNVLPEYTALLEVFTYAWMVLIVLSPLLLLLTGVPRALLVTGFAGMHLGMLVTLRIGLFPLIVVAGLLLFYPPVVWDTASSLATRVGLAGPLRRTLDRLQSRAPAFRIGIGNWAPGSWLHSITSASNENSDAENATAESRSDDTNPLTAVASRGRVFVTTIIPWLLLVLVVLSNAEAVGYTEVPDAGNEALDTLQASQSWRMFAPNPTSTAQWFVVPGELENGTTVDAFRGSGVDWDRPPNVDGTYETARERKYLSNMRFAGNENHHSYYANYLCDRWNREHDTTLENLTVYGMSDRSGLYADEPDISKSEVIEYDCSGEFIQEEESDAIVVTPE</sequence>
<keyword evidence="2 5" id="KW-0812">Transmembrane</keyword>
<dbReference type="Pfam" id="PF05090">
    <property type="entry name" value="HTTM"/>
    <property type="match status" value="1"/>
</dbReference>
<dbReference type="PATRIC" id="fig|1230458.4.peg.2454"/>
<feature type="transmembrane region" description="Helical" evidence="5">
    <location>
        <begin position="245"/>
        <end position="268"/>
    </location>
</feature>
<evidence type="ECO:0000256" key="2">
    <source>
        <dbReference type="ARBA" id="ARBA00022692"/>
    </source>
</evidence>
<evidence type="ECO:0000256" key="5">
    <source>
        <dbReference type="SAM" id="Phobius"/>
    </source>
</evidence>
<evidence type="ECO:0000256" key="4">
    <source>
        <dbReference type="ARBA" id="ARBA00023136"/>
    </source>
</evidence>
<feature type="transmembrane region" description="Helical" evidence="5">
    <location>
        <begin position="177"/>
        <end position="198"/>
    </location>
</feature>
<name>L9ZWV5_9EURY</name>
<dbReference type="InterPro" id="IPR011020">
    <property type="entry name" value="HTTM-like"/>
</dbReference>
<feature type="domain" description="HTTM-like" evidence="6">
    <location>
        <begin position="29"/>
        <end position="304"/>
    </location>
</feature>
<comment type="caution">
    <text evidence="7">The sequence shown here is derived from an EMBL/GenBank/DDBJ whole genome shotgun (WGS) entry which is preliminary data.</text>
</comment>
<dbReference type="GO" id="GO:0012505">
    <property type="term" value="C:endomembrane system"/>
    <property type="evidence" value="ECO:0007669"/>
    <property type="project" value="UniProtKB-SubCell"/>
</dbReference>
<evidence type="ECO:0000259" key="6">
    <source>
        <dbReference type="SMART" id="SM00752"/>
    </source>
</evidence>
<evidence type="ECO:0000256" key="3">
    <source>
        <dbReference type="ARBA" id="ARBA00022989"/>
    </source>
</evidence>
<proteinExistence type="predicted"/>